<evidence type="ECO:0000313" key="2">
    <source>
        <dbReference type="Proteomes" id="UP000479000"/>
    </source>
</evidence>
<dbReference type="EMBL" id="CADCXU010005115">
    <property type="protein sequence ID" value="CAA9996845.1"/>
    <property type="molecule type" value="Genomic_DNA"/>
</dbReference>
<reference evidence="1 2" key="1">
    <citation type="submission" date="2020-02" db="EMBL/GenBank/DDBJ databases">
        <authorList>
            <person name="Ferguson B K."/>
        </authorList>
    </citation>
    <scope>NUCLEOTIDE SEQUENCE [LARGE SCALE GENOMIC DNA]</scope>
</reference>
<sequence>MSMGSSMVLKWEWLLMGSQIFEELFAMIGFWFCSESGLHLSSSISAIFNRLQKSGGSQVDLRGFSAVFGLLSDNL</sequence>
<accession>A0A6H5G2Q3</accession>
<feature type="non-terminal residue" evidence="1">
    <location>
        <position position="1"/>
    </location>
</feature>
<evidence type="ECO:0000313" key="1">
    <source>
        <dbReference type="EMBL" id="CAA9996845.1"/>
    </source>
</evidence>
<feature type="non-terminal residue" evidence="1">
    <location>
        <position position="75"/>
    </location>
</feature>
<keyword evidence="2" id="KW-1185">Reference proteome</keyword>
<protein>
    <submittedName>
        <fullName evidence="1">Uncharacterized protein</fullName>
    </submittedName>
</protein>
<gene>
    <name evidence="1" type="ORF">NTEN_LOCUS3254</name>
</gene>
<proteinExistence type="predicted"/>
<organism evidence="1 2">
    <name type="scientific">Nesidiocoris tenuis</name>
    <dbReference type="NCBI Taxonomy" id="355587"/>
    <lineage>
        <taxon>Eukaryota</taxon>
        <taxon>Metazoa</taxon>
        <taxon>Ecdysozoa</taxon>
        <taxon>Arthropoda</taxon>
        <taxon>Hexapoda</taxon>
        <taxon>Insecta</taxon>
        <taxon>Pterygota</taxon>
        <taxon>Neoptera</taxon>
        <taxon>Paraneoptera</taxon>
        <taxon>Hemiptera</taxon>
        <taxon>Heteroptera</taxon>
        <taxon>Panheteroptera</taxon>
        <taxon>Cimicomorpha</taxon>
        <taxon>Miridae</taxon>
        <taxon>Dicyphina</taxon>
        <taxon>Nesidiocoris</taxon>
    </lineage>
</organism>
<dbReference type="AlphaFoldDB" id="A0A6H5G2Q3"/>
<name>A0A6H5G2Q3_9HEMI</name>
<dbReference type="Proteomes" id="UP000479000">
    <property type="component" value="Unassembled WGS sequence"/>
</dbReference>